<dbReference type="EMBL" id="JBHUEO010000020">
    <property type="protein sequence ID" value="MFD1706836.1"/>
    <property type="molecule type" value="Genomic_DNA"/>
</dbReference>
<keyword evidence="2" id="KW-0472">Membrane</keyword>
<feature type="region of interest" description="Disordered" evidence="1">
    <location>
        <begin position="1"/>
        <end position="24"/>
    </location>
</feature>
<evidence type="ECO:0000313" key="3">
    <source>
        <dbReference type="EMBL" id="MFD1706836.1"/>
    </source>
</evidence>
<sequence length="91" mass="10091">MSISKEQSKAKEAPKKEQPKEKPADDTIKRIKVRLIPIWLRILIVAVLASISLFIGVVIGYSVIGDGKPADALKIETWTHIIDIVQKESEG</sequence>
<reference evidence="4" key="1">
    <citation type="journal article" date="2019" name="Int. J. Syst. Evol. Microbiol.">
        <title>The Global Catalogue of Microorganisms (GCM) 10K type strain sequencing project: providing services to taxonomists for standard genome sequencing and annotation.</title>
        <authorList>
            <consortium name="The Broad Institute Genomics Platform"/>
            <consortium name="The Broad Institute Genome Sequencing Center for Infectious Disease"/>
            <person name="Wu L."/>
            <person name="Ma J."/>
        </authorList>
    </citation>
    <scope>NUCLEOTIDE SEQUENCE [LARGE SCALE GENOMIC DNA]</scope>
    <source>
        <strain evidence="4">CGMCC 1.12295</strain>
    </source>
</reference>
<keyword evidence="3" id="KW-0804">Transcription</keyword>
<keyword evidence="4" id="KW-1185">Reference proteome</keyword>
<protein>
    <submittedName>
        <fullName evidence="3">DNA-directed RNA polymerase subunit beta</fullName>
    </submittedName>
</protein>
<organism evidence="3 4">
    <name type="scientific">Siminovitchia sediminis</name>
    <dbReference type="NCBI Taxonomy" id="1274353"/>
    <lineage>
        <taxon>Bacteria</taxon>
        <taxon>Bacillati</taxon>
        <taxon>Bacillota</taxon>
        <taxon>Bacilli</taxon>
        <taxon>Bacillales</taxon>
        <taxon>Bacillaceae</taxon>
        <taxon>Siminovitchia</taxon>
    </lineage>
</organism>
<keyword evidence="2" id="KW-1133">Transmembrane helix</keyword>
<keyword evidence="3" id="KW-0240">DNA-directed RNA polymerase</keyword>
<evidence type="ECO:0000313" key="4">
    <source>
        <dbReference type="Proteomes" id="UP001597301"/>
    </source>
</evidence>
<proteinExistence type="predicted"/>
<dbReference type="GO" id="GO:0000428">
    <property type="term" value="C:DNA-directed RNA polymerase complex"/>
    <property type="evidence" value="ECO:0007669"/>
    <property type="project" value="UniProtKB-KW"/>
</dbReference>
<dbReference type="Pfam" id="PF11772">
    <property type="entry name" value="EpuA"/>
    <property type="match status" value="1"/>
</dbReference>
<comment type="caution">
    <text evidence="3">The sequence shown here is derived from an EMBL/GenBank/DDBJ whole genome shotgun (WGS) entry which is preliminary data.</text>
</comment>
<evidence type="ECO:0000256" key="2">
    <source>
        <dbReference type="SAM" id="Phobius"/>
    </source>
</evidence>
<evidence type="ECO:0000256" key="1">
    <source>
        <dbReference type="SAM" id="MobiDB-lite"/>
    </source>
</evidence>
<keyword evidence="2" id="KW-0812">Transmembrane</keyword>
<feature type="transmembrane region" description="Helical" evidence="2">
    <location>
        <begin position="38"/>
        <end position="64"/>
    </location>
</feature>
<name>A0ABW4KHX7_9BACI</name>
<dbReference type="InterPro" id="IPR024596">
    <property type="entry name" value="RNApol_su_b/EpuA"/>
</dbReference>
<gene>
    <name evidence="3" type="ORF">ACFSCZ_08840</name>
</gene>
<dbReference type="Proteomes" id="UP001597301">
    <property type="component" value="Unassembled WGS sequence"/>
</dbReference>
<dbReference type="RefSeq" id="WP_380773545.1">
    <property type="nucleotide sequence ID" value="NZ_JBHUEO010000020.1"/>
</dbReference>
<accession>A0ABW4KHX7</accession>